<dbReference type="OrthoDB" id="410104at2759"/>
<proteinExistence type="predicted"/>
<organism evidence="2 3">
    <name type="scientific">Pararge aegeria aegeria</name>
    <dbReference type="NCBI Taxonomy" id="348720"/>
    <lineage>
        <taxon>Eukaryota</taxon>
        <taxon>Metazoa</taxon>
        <taxon>Ecdysozoa</taxon>
        <taxon>Arthropoda</taxon>
        <taxon>Hexapoda</taxon>
        <taxon>Insecta</taxon>
        <taxon>Pterygota</taxon>
        <taxon>Neoptera</taxon>
        <taxon>Endopterygota</taxon>
        <taxon>Lepidoptera</taxon>
        <taxon>Glossata</taxon>
        <taxon>Ditrysia</taxon>
        <taxon>Papilionoidea</taxon>
        <taxon>Nymphalidae</taxon>
        <taxon>Satyrinae</taxon>
        <taxon>Satyrini</taxon>
        <taxon>Parargina</taxon>
        <taxon>Pararge</taxon>
    </lineage>
</organism>
<dbReference type="PANTHER" id="PTHR31635:SF196">
    <property type="entry name" value="REVERSE TRANSCRIPTASE DOMAIN-CONTAINING PROTEIN-RELATED"/>
    <property type="match status" value="1"/>
</dbReference>
<protein>
    <submittedName>
        <fullName evidence="2">Jg25688 protein</fullName>
    </submittedName>
</protein>
<dbReference type="InterPro" id="IPR043502">
    <property type="entry name" value="DNA/RNA_pol_sf"/>
</dbReference>
<dbReference type="EMBL" id="CAKXAJ010026077">
    <property type="protein sequence ID" value="CAH2254525.1"/>
    <property type="molecule type" value="Genomic_DNA"/>
</dbReference>
<gene>
    <name evidence="2" type="primary">jg25688</name>
    <name evidence="2" type="ORF">PAEG_LOCUS22673</name>
</gene>
<comment type="caution">
    <text evidence="2">The sequence shown here is derived from an EMBL/GenBank/DDBJ whole genome shotgun (WGS) entry which is preliminary data.</text>
</comment>
<keyword evidence="3" id="KW-1185">Reference proteome</keyword>
<evidence type="ECO:0000259" key="1">
    <source>
        <dbReference type="PROSITE" id="PS50878"/>
    </source>
</evidence>
<dbReference type="AlphaFoldDB" id="A0A8S4S599"/>
<dbReference type="InterPro" id="IPR000477">
    <property type="entry name" value="RT_dom"/>
</dbReference>
<evidence type="ECO:0000313" key="3">
    <source>
        <dbReference type="Proteomes" id="UP000838756"/>
    </source>
</evidence>
<dbReference type="PROSITE" id="PS50878">
    <property type="entry name" value="RT_POL"/>
    <property type="match status" value="1"/>
</dbReference>
<dbReference type="CDD" id="cd01650">
    <property type="entry name" value="RT_nLTR_like"/>
    <property type="match status" value="1"/>
</dbReference>
<dbReference type="SUPFAM" id="SSF56672">
    <property type="entry name" value="DNA/RNA polymerases"/>
    <property type="match status" value="1"/>
</dbReference>
<dbReference type="Proteomes" id="UP000838756">
    <property type="component" value="Unassembled WGS sequence"/>
</dbReference>
<dbReference type="PANTHER" id="PTHR31635">
    <property type="entry name" value="REVERSE TRANSCRIPTASE DOMAIN-CONTAINING PROTEIN-RELATED"/>
    <property type="match status" value="1"/>
</dbReference>
<evidence type="ECO:0000313" key="2">
    <source>
        <dbReference type="EMBL" id="CAH2254525.1"/>
    </source>
</evidence>
<dbReference type="Pfam" id="PF00078">
    <property type="entry name" value="RVT_1"/>
    <property type="match status" value="1"/>
</dbReference>
<sequence length="269" mass="30902">MEILGIINKLKPEKCPGSDNITNDAIKAASIILALPLAKLFNMILKTTHTPSQWSESNIILLYKKGDPKDIGNYRPISLLPSIYKIFSTMLNQRISATLEQHQPKEQAGFRKKFSTLDHIHALELVIEKYQEQQRPLYIAFIDYQKAFDTVSHECIWETLKAQNVEIQYITILKNIYKNSTSRVKLESIGPSFPVSRGARQGDPVSPKIFIAILEYIIRKLDWKNQGLYIQGKYLNHLRFADDVVLLSETSNELQNMIESLHKARLAYK</sequence>
<feature type="domain" description="Reverse transcriptase" evidence="1">
    <location>
        <begin position="43"/>
        <end position="269"/>
    </location>
</feature>
<reference evidence="2" key="1">
    <citation type="submission" date="2022-03" db="EMBL/GenBank/DDBJ databases">
        <authorList>
            <person name="Lindestad O."/>
        </authorList>
    </citation>
    <scope>NUCLEOTIDE SEQUENCE</scope>
</reference>
<accession>A0A8S4S599</accession>
<name>A0A8S4S599_9NEOP</name>
<dbReference type="GO" id="GO:0071897">
    <property type="term" value="P:DNA biosynthetic process"/>
    <property type="evidence" value="ECO:0007669"/>
    <property type="project" value="UniProtKB-ARBA"/>
</dbReference>